<dbReference type="Proteomes" id="UP001139369">
    <property type="component" value="Unassembled WGS sequence"/>
</dbReference>
<organism evidence="1 2">
    <name type="scientific">Polaribacter marinus</name>
    <dbReference type="NCBI Taxonomy" id="2916838"/>
    <lineage>
        <taxon>Bacteria</taxon>
        <taxon>Pseudomonadati</taxon>
        <taxon>Bacteroidota</taxon>
        <taxon>Flavobacteriia</taxon>
        <taxon>Flavobacteriales</taxon>
        <taxon>Flavobacteriaceae</taxon>
    </lineage>
</organism>
<comment type="caution">
    <text evidence="1">The sequence shown here is derived from an EMBL/GenBank/DDBJ whole genome shotgun (WGS) entry which is preliminary data.</text>
</comment>
<sequence>MTKNFDKFPVNIAETAGRIARNPFIFHYERYEVWQGGKCIFSGNSNSKITTRLEQNSLHVIIEDESISKYINKTFHFGEISTNNDRIMWSKDIFNTSDDIEYNTPDVSSLFYINGELSKVTFTIHNPNTLVEFYRDESISTNSEPDIITKSKKVISLYEMENITDARPILVDIYRSVKHNPAQLKEVNDFESLGKSFMLMLDQRLSDDIDTLQMMSSLAYLFISKAIKKNENNPNLIKDRLIVLRIGHDALKYTVMSALRLNEGGFMAFSLGNSDLKARDAIYKMEIADLELNPILYLRIDFFNERKVEFDEKIRNQFFMPEKTKESVIESGIKIHNELFDYLDNMVILNEDVDF</sequence>
<keyword evidence="2" id="KW-1185">Reference proteome</keyword>
<dbReference type="EMBL" id="JAKQYM010000004">
    <property type="protein sequence ID" value="MCI2228846.1"/>
    <property type="molecule type" value="Genomic_DNA"/>
</dbReference>
<gene>
    <name evidence="1" type="ORF">MC378_06670</name>
</gene>
<reference evidence="1" key="1">
    <citation type="submission" date="2022-02" db="EMBL/GenBank/DDBJ databases">
        <title>Polaribacter sp. MSW13, isolated from seawater.</title>
        <authorList>
            <person name="Kristyanto S."/>
            <person name="Jung J."/>
            <person name="Jeon C.O."/>
        </authorList>
    </citation>
    <scope>NUCLEOTIDE SEQUENCE</scope>
    <source>
        <strain evidence="1">MSW13</strain>
    </source>
</reference>
<name>A0A9X1VMH0_9FLAO</name>
<proteinExistence type="predicted"/>
<protein>
    <submittedName>
        <fullName evidence="1">Uncharacterized protein</fullName>
    </submittedName>
</protein>
<evidence type="ECO:0000313" key="2">
    <source>
        <dbReference type="Proteomes" id="UP001139369"/>
    </source>
</evidence>
<accession>A0A9X1VMH0</accession>
<dbReference type="RefSeq" id="WP_242177978.1">
    <property type="nucleotide sequence ID" value="NZ_JAKQYM010000004.1"/>
</dbReference>
<evidence type="ECO:0000313" key="1">
    <source>
        <dbReference type="EMBL" id="MCI2228846.1"/>
    </source>
</evidence>
<dbReference type="AlphaFoldDB" id="A0A9X1VMH0"/>